<evidence type="ECO:0008006" key="7">
    <source>
        <dbReference type="Google" id="ProtNLM"/>
    </source>
</evidence>
<keyword evidence="2" id="KW-0433">Leucine-rich repeat</keyword>
<evidence type="ECO:0000256" key="2">
    <source>
        <dbReference type="ARBA" id="ARBA00022614"/>
    </source>
</evidence>
<dbReference type="PANTHER" id="PTHR48062">
    <property type="entry name" value="RECEPTOR-LIKE PROTEIN 14"/>
    <property type="match status" value="1"/>
</dbReference>
<name>A0A176WJM9_MARPO</name>
<evidence type="ECO:0000313" key="5">
    <source>
        <dbReference type="EMBL" id="OAE33420.1"/>
    </source>
</evidence>
<dbReference type="PANTHER" id="PTHR48062:SF6">
    <property type="entry name" value="LEUCINE-RICH REPEAT RECEPTOR PROTEIN KINASE MSL1-LIKE ISOFORM X1"/>
    <property type="match status" value="1"/>
</dbReference>
<proteinExistence type="inferred from homology"/>
<organism evidence="5 6">
    <name type="scientific">Marchantia polymorpha subsp. ruderalis</name>
    <dbReference type="NCBI Taxonomy" id="1480154"/>
    <lineage>
        <taxon>Eukaryota</taxon>
        <taxon>Viridiplantae</taxon>
        <taxon>Streptophyta</taxon>
        <taxon>Embryophyta</taxon>
        <taxon>Marchantiophyta</taxon>
        <taxon>Marchantiopsida</taxon>
        <taxon>Marchantiidae</taxon>
        <taxon>Marchantiales</taxon>
        <taxon>Marchantiaceae</taxon>
        <taxon>Marchantia</taxon>
    </lineage>
</organism>
<keyword evidence="3" id="KW-0677">Repeat</keyword>
<reference evidence="5" key="1">
    <citation type="submission" date="2016-03" db="EMBL/GenBank/DDBJ databases">
        <title>Mechanisms controlling the formation of the plant cell surface in tip-growing cells are functionally conserved among land plants.</title>
        <authorList>
            <person name="Honkanen S."/>
            <person name="Jones V.A."/>
            <person name="Morieri G."/>
            <person name="Champion C."/>
            <person name="Hetherington A.J."/>
            <person name="Kelly S."/>
            <person name="Saint-Marcoux D."/>
            <person name="Proust H."/>
            <person name="Prescott H."/>
            <person name="Dolan L."/>
        </authorList>
    </citation>
    <scope>NUCLEOTIDE SEQUENCE [LARGE SCALE GENOMIC DNA]</scope>
    <source>
        <tissue evidence="5">Whole gametophyte</tissue>
    </source>
</reference>
<dbReference type="Pfam" id="PF00560">
    <property type="entry name" value="LRR_1"/>
    <property type="match status" value="1"/>
</dbReference>
<protein>
    <recommendedName>
        <fullName evidence="7">Leucine-rich repeat-containing N-terminal plant-type domain-containing protein</fullName>
    </recommendedName>
</protein>
<dbReference type="InterPro" id="IPR032675">
    <property type="entry name" value="LRR_dom_sf"/>
</dbReference>
<keyword evidence="4" id="KW-0732">Signal</keyword>
<evidence type="ECO:0000256" key="3">
    <source>
        <dbReference type="ARBA" id="ARBA00022737"/>
    </source>
</evidence>
<dbReference type="EMBL" id="LVLJ01000655">
    <property type="protein sequence ID" value="OAE33420.1"/>
    <property type="molecule type" value="Genomic_DNA"/>
</dbReference>
<dbReference type="AlphaFoldDB" id="A0A176WJM9"/>
<comment type="similarity">
    <text evidence="1">Belongs to the RLP family.</text>
</comment>
<accession>A0A176WJM9</accession>
<comment type="caution">
    <text evidence="5">The sequence shown here is derived from an EMBL/GenBank/DDBJ whole genome shotgun (WGS) entry which is preliminary data.</text>
</comment>
<dbReference type="Gene3D" id="3.80.10.10">
    <property type="entry name" value="Ribonuclease Inhibitor"/>
    <property type="match status" value="1"/>
</dbReference>
<dbReference type="InterPro" id="IPR051502">
    <property type="entry name" value="RLP_Defense_Trigger"/>
</dbReference>
<evidence type="ECO:0000256" key="4">
    <source>
        <dbReference type="SAM" id="SignalP"/>
    </source>
</evidence>
<gene>
    <name evidence="5" type="ORF">AXG93_2852s1390</name>
</gene>
<dbReference type="SUPFAM" id="SSF52058">
    <property type="entry name" value="L domain-like"/>
    <property type="match status" value="1"/>
</dbReference>
<evidence type="ECO:0000313" key="6">
    <source>
        <dbReference type="Proteomes" id="UP000077202"/>
    </source>
</evidence>
<feature type="chain" id="PRO_5008052578" description="Leucine-rich repeat-containing N-terminal plant-type domain-containing protein" evidence="4">
    <location>
        <begin position="27"/>
        <end position="70"/>
    </location>
</feature>
<evidence type="ECO:0000256" key="1">
    <source>
        <dbReference type="ARBA" id="ARBA00009592"/>
    </source>
</evidence>
<keyword evidence="6" id="KW-1185">Reference proteome</keyword>
<sequence>MSFNNFSGRLPLTLLGLVNLTSFNVSYNNLSGAIPPFAQAFNNSAFLGNPGFCGVSPFPLSSASRANGGA</sequence>
<feature type="signal peptide" evidence="4">
    <location>
        <begin position="1"/>
        <end position="26"/>
    </location>
</feature>
<dbReference type="InterPro" id="IPR001611">
    <property type="entry name" value="Leu-rich_rpt"/>
</dbReference>
<dbReference type="Proteomes" id="UP000077202">
    <property type="component" value="Unassembled WGS sequence"/>
</dbReference>